<organism evidence="2 3">
    <name type="scientific">Eragrostis curvula</name>
    <name type="common">weeping love grass</name>
    <dbReference type="NCBI Taxonomy" id="38414"/>
    <lineage>
        <taxon>Eukaryota</taxon>
        <taxon>Viridiplantae</taxon>
        <taxon>Streptophyta</taxon>
        <taxon>Embryophyta</taxon>
        <taxon>Tracheophyta</taxon>
        <taxon>Spermatophyta</taxon>
        <taxon>Magnoliopsida</taxon>
        <taxon>Liliopsida</taxon>
        <taxon>Poales</taxon>
        <taxon>Poaceae</taxon>
        <taxon>PACMAD clade</taxon>
        <taxon>Chloridoideae</taxon>
        <taxon>Eragrostideae</taxon>
        <taxon>Eragrostidinae</taxon>
        <taxon>Eragrostis</taxon>
    </lineage>
</organism>
<feature type="domain" description="Neprosin PEP catalytic" evidence="1">
    <location>
        <begin position="68"/>
        <end position="319"/>
    </location>
</feature>
<dbReference type="Gramene" id="TVU37016">
    <property type="protein sequence ID" value="TVU37016"/>
    <property type="gene ID" value="EJB05_18979"/>
</dbReference>
<gene>
    <name evidence="2" type="ORF">EJB05_18979</name>
</gene>
<dbReference type="InterPro" id="IPR053168">
    <property type="entry name" value="Glutamic_endopeptidase"/>
</dbReference>
<keyword evidence="3" id="KW-1185">Reference proteome</keyword>
<evidence type="ECO:0000313" key="3">
    <source>
        <dbReference type="Proteomes" id="UP000324897"/>
    </source>
</evidence>
<dbReference type="Proteomes" id="UP000324897">
    <property type="component" value="Unassembled WGS sequence"/>
</dbReference>
<proteinExistence type="predicted"/>
<dbReference type="OrthoDB" id="685114at2759"/>
<dbReference type="PROSITE" id="PS52045">
    <property type="entry name" value="NEPROSIN_PEP_CD"/>
    <property type="match status" value="1"/>
</dbReference>
<dbReference type="PANTHER" id="PTHR31589:SF219">
    <property type="entry name" value="OS06G0144400 PROTEIN"/>
    <property type="match status" value="1"/>
</dbReference>
<dbReference type="InterPro" id="IPR004314">
    <property type="entry name" value="Neprosin"/>
</dbReference>
<dbReference type="EMBL" id="RWGY01000009">
    <property type="protein sequence ID" value="TVU37016.1"/>
    <property type="molecule type" value="Genomic_DNA"/>
</dbReference>
<accession>A0A5J9VNG0</accession>
<dbReference type="AlphaFoldDB" id="A0A5J9VNG0"/>
<dbReference type="PANTHER" id="PTHR31589">
    <property type="entry name" value="PROTEIN, PUTATIVE (DUF239)-RELATED-RELATED"/>
    <property type="match status" value="1"/>
</dbReference>
<name>A0A5J9VNG0_9POAL</name>
<comment type="caution">
    <text evidence="2">The sequence shown here is derived from an EMBL/GenBank/DDBJ whole genome shotgun (WGS) entry which is preliminary data.</text>
</comment>
<evidence type="ECO:0000313" key="2">
    <source>
        <dbReference type="EMBL" id="TVU37016.1"/>
    </source>
</evidence>
<dbReference type="Pfam" id="PF03080">
    <property type="entry name" value="Neprosin"/>
    <property type="match status" value="1"/>
</dbReference>
<sequence>MFQGHKIQVYNRSGMGSIGRGSSVEQEWHSSGSCPAGTIPIRRLPKNAIESNITMMQPFPPTSNTIVTDNSNSPRDEFAVAVGLDWPYHGASALLPSYRPAKIELRESSITCIGIAATVDTAWVMDHHPGDFPPDTTNQIVVGLMNDGAKRQRCYNLQCHGFVQTSNKIALGTSFIDGGSSISYDGVPYVSMSIHKVSGQQQWWVSVNDTVIGYFPHTLFPTFFPNSHVNQLGGIVHNSRPHGMHTDTVMGNGRTPESGGSAVVKAYLAIAANGMDKKDRPITFGATAPKCYDAAVLGQDPAVPGYNIAYGGPGGSGCDQ</sequence>
<reference evidence="2 3" key="1">
    <citation type="journal article" date="2019" name="Sci. Rep.">
        <title>A high-quality genome of Eragrostis curvula grass provides insights into Poaceae evolution and supports new strategies to enhance forage quality.</title>
        <authorList>
            <person name="Carballo J."/>
            <person name="Santos B.A.C.M."/>
            <person name="Zappacosta D."/>
            <person name="Garbus I."/>
            <person name="Selva J.P."/>
            <person name="Gallo C.A."/>
            <person name="Diaz A."/>
            <person name="Albertini E."/>
            <person name="Caccamo M."/>
            <person name="Echenique V."/>
        </authorList>
    </citation>
    <scope>NUCLEOTIDE SEQUENCE [LARGE SCALE GENOMIC DNA]</scope>
    <source>
        <strain evidence="3">cv. Victoria</strain>
        <tissue evidence="2">Leaf</tissue>
    </source>
</reference>
<evidence type="ECO:0000259" key="1">
    <source>
        <dbReference type="PROSITE" id="PS52045"/>
    </source>
</evidence>
<protein>
    <recommendedName>
        <fullName evidence="1">Neprosin PEP catalytic domain-containing protein</fullName>
    </recommendedName>
</protein>